<dbReference type="Proteomes" id="UP000286097">
    <property type="component" value="Unassembled WGS sequence"/>
</dbReference>
<proteinExistence type="predicted"/>
<dbReference type="VEuPathDB" id="FungiDB:DD237_004834"/>
<comment type="caution">
    <text evidence="1">The sequence shown here is derived from an EMBL/GenBank/DDBJ whole genome shotgun (WGS) entry which is preliminary data.</text>
</comment>
<evidence type="ECO:0000313" key="1">
    <source>
        <dbReference type="EMBL" id="RMX64738.1"/>
    </source>
</evidence>
<reference evidence="3 4" key="1">
    <citation type="submission" date="2018-06" db="EMBL/GenBank/DDBJ databases">
        <title>Comparative genomics of downy mildews reveals potential adaptations to biotrophy.</title>
        <authorList>
            <person name="Fletcher K."/>
            <person name="Klosterman S.J."/>
            <person name="Derevnina L."/>
            <person name="Martin F."/>
            <person name="Koike S."/>
            <person name="Reyes Chin-Wo S."/>
            <person name="Mou B."/>
            <person name="Michelmore R."/>
        </authorList>
    </citation>
    <scope>NUCLEOTIDE SEQUENCE [LARGE SCALE GENOMIC DNA]</scope>
    <source>
        <strain evidence="2 4">R13</strain>
        <strain evidence="1 3">R14</strain>
    </source>
</reference>
<sequence length="119" mass="13717">MLSIGILWSRCTVEFWPTYCVKLHRSSSSLVHEYWSLTRSSWPLLMGTSTTWKYVRYEYLVVDARNLPSFGDLMTSLFKTSLTGFLRADLTCHGLLVSSIFGVLKHLTTKRCVTLIPYE</sequence>
<evidence type="ECO:0000313" key="4">
    <source>
        <dbReference type="Proteomes" id="UP000286097"/>
    </source>
</evidence>
<accession>A0A3M6VCF9</accession>
<keyword evidence="3" id="KW-1185">Reference proteome</keyword>
<evidence type="ECO:0000313" key="2">
    <source>
        <dbReference type="EMBL" id="RQM14161.1"/>
    </source>
</evidence>
<gene>
    <name evidence="2" type="ORF">DD237_004834</name>
    <name evidence="1" type="ORF">DD238_004555</name>
</gene>
<name>A0A3M6VCF9_9STRA</name>
<dbReference type="EMBL" id="QLLG01000290">
    <property type="protein sequence ID" value="RMX64738.1"/>
    <property type="molecule type" value="Genomic_DNA"/>
</dbReference>
<dbReference type="Proteomes" id="UP000282087">
    <property type="component" value="Unassembled WGS sequence"/>
</dbReference>
<dbReference type="EMBL" id="QKXF01000218">
    <property type="protein sequence ID" value="RQM14161.1"/>
    <property type="molecule type" value="Genomic_DNA"/>
</dbReference>
<dbReference type="AlphaFoldDB" id="A0A3M6VCF9"/>
<protein>
    <submittedName>
        <fullName evidence="1">Uncharacterized protein</fullName>
    </submittedName>
</protein>
<organism evidence="1 3">
    <name type="scientific">Peronospora effusa</name>
    <dbReference type="NCBI Taxonomy" id="542832"/>
    <lineage>
        <taxon>Eukaryota</taxon>
        <taxon>Sar</taxon>
        <taxon>Stramenopiles</taxon>
        <taxon>Oomycota</taxon>
        <taxon>Peronosporomycetes</taxon>
        <taxon>Peronosporales</taxon>
        <taxon>Peronosporaceae</taxon>
        <taxon>Peronospora</taxon>
    </lineage>
</organism>
<evidence type="ECO:0000313" key="3">
    <source>
        <dbReference type="Proteomes" id="UP000282087"/>
    </source>
</evidence>